<evidence type="ECO:0000313" key="2">
    <source>
        <dbReference type="EMBL" id="MWA04835.1"/>
    </source>
</evidence>
<dbReference type="RefSeq" id="WP_151597340.1">
    <property type="nucleotide sequence ID" value="NZ_WBMS02000031.1"/>
</dbReference>
<feature type="domain" description="SnoaL-like" evidence="1">
    <location>
        <begin position="4"/>
        <end position="128"/>
    </location>
</feature>
<organism evidence="2 3">
    <name type="scientific">Actinomadura physcomitrii</name>
    <dbReference type="NCBI Taxonomy" id="2650748"/>
    <lineage>
        <taxon>Bacteria</taxon>
        <taxon>Bacillati</taxon>
        <taxon>Actinomycetota</taxon>
        <taxon>Actinomycetes</taxon>
        <taxon>Streptosporangiales</taxon>
        <taxon>Thermomonosporaceae</taxon>
        <taxon>Actinomadura</taxon>
    </lineage>
</organism>
<name>A0A6I4MJT9_9ACTN</name>
<evidence type="ECO:0000313" key="3">
    <source>
        <dbReference type="Proteomes" id="UP000462055"/>
    </source>
</evidence>
<dbReference type="AlphaFoldDB" id="A0A6I4MJT9"/>
<dbReference type="EMBL" id="WBMS02000031">
    <property type="protein sequence ID" value="MWA04835.1"/>
    <property type="molecule type" value="Genomic_DNA"/>
</dbReference>
<dbReference type="Gene3D" id="3.10.450.50">
    <property type="match status" value="1"/>
</dbReference>
<reference evidence="2" key="1">
    <citation type="submission" date="2019-12" db="EMBL/GenBank/DDBJ databases">
        <title>Actinomadura physcomitrii sp. nov., a novel actinomycete isolated from moss [Physcomitrium sphaericum (Ludw) Fuernr].</title>
        <authorList>
            <person name="Zhuang X."/>
        </authorList>
    </citation>
    <scope>NUCLEOTIDE SEQUENCE [LARGE SCALE GENOMIC DNA]</scope>
    <source>
        <strain evidence="2">LD22</strain>
    </source>
</reference>
<keyword evidence="3" id="KW-1185">Reference proteome</keyword>
<comment type="caution">
    <text evidence="2">The sequence shown here is derived from an EMBL/GenBank/DDBJ whole genome shotgun (WGS) entry which is preliminary data.</text>
</comment>
<protein>
    <submittedName>
        <fullName evidence="2">Nuclear transport factor 2 family protein</fullName>
    </submittedName>
</protein>
<evidence type="ECO:0000259" key="1">
    <source>
        <dbReference type="Pfam" id="PF13577"/>
    </source>
</evidence>
<dbReference type="Proteomes" id="UP000462055">
    <property type="component" value="Unassembled WGS sequence"/>
</dbReference>
<proteinExistence type="predicted"/>
<sequence length="164" mass="19036">MDVQELIDREQIRDVINRLSRGMDRLDESLLRGSYHPGAFDRHGATDGLAEDFVNQFLANNRLTALWHGINNVLIDFHGNDAAQAESYVTAYCYQRDGSEPRGNLITYVGRYRDRLERRDDEWRITERVVILDWSEQRPIVESDIADKFVSGRRDSSDPTYQSL</sequence>
<dbReference type="Pfam" id="PF13577">
    <property type="entry name" value="SnoaL_4"/>
    <property type="match status" value="1"/>
</dbReference>
<accession>A0A6I4MJT9</accession>
<dbReference type="InterPro" id="IPR032710">
    <property type="entry name" value="NTF2-like_dom_sf"/>
</dbReference>
<gene>
    <name evidence="2" type="ORF">F8568_031590</name>
</gene>
<dbReference type="InterPro" id="IPR037401">
    <property type="entry name" value="SnoaL-like"/>
</dbReference>
<dbReference type="SUPFAM" id="SSF54427">
    <property type="entry name" value="NTF2-like"/>
    <property type="match status" value="1"/>
</dbReference>